<dbReference type="EMBL" id="KZ454988">
    <property type="protein sequence ID" value="PKI85150.1"/>
    <property type="molecule type" value="Genomic_DNA"/>
</dbReference>
<dbReference type="OrthoDB" id="5514856at2759"/>
<keyword evidence="1" id="KW-0812">Transmembrane</keyword>
<organism evidence="2 3">
    <name type="scientific">Malassezia vespertilionis</name>
    <dbReference type="NCBI Taxonomy" id="2020962"/>
    <lineage>
        <taxon>Eukaryota</taxon>
        <taxon>Fungi</taxon>
        <taxon>Dikarya</taxon>
        <taxon>Basidiomycota</taxon>
        <taxon>Ustilaginomycotina</taxon>
        <taxon>Malasseziomycetes</taxon>
        <taxon>Malasseziales</taxon>
        <taxon>Malasseziaceae</taxon>
        <taxon>Malassezia</taxon>
    </lineage>
</organism>
<reference evidence="2 3" key="1">
    <citation type="submission" date="2017-10" db="EMBL/GenBank/DDBJ databases">
        <title>A novel species of cold-tolerant Malassezia isolated from bats.</title>
        <authorList>
            <person name="Lorch J.M."/>
            <person name="Palmer J.M."/>
            <person name="Vanderwolf K.J."/>
            <person name="Schmidt K.Z."/>
            <person name="Verant M.L."/>
            <person name="Weller T.J."/>
            <person name="Blehert D.S."/>
        </authorList>
    </citation>
    <scope>NUCLEOTIDE SEQUENCE [LARGE SCALE GENOMIC DNA]</scope>
    <source>
        <strain evidence="2 3">NWHC:44797-103</strain>
    </source>
</reference>
<keyword evidence="3" id="KW-1185">Reference proteome</keyword>
<evidence type="ECO:0000256" key="1">
    <source>
        <dbReference type="SAM" id="Phobius"/>
    </source>
</evidence>
<evidence type="ECO:0000313" key="3">
    <source>
        <dbReference type="Proteomes" id="UP000232875"/>
    </source>
</evidence>
<protein>
    <submittedName>
        <fullName evidence="2">Uncharacterized protein</fullName>
    </submittedName>
</protein>
<gene>
    <name evidence="2" type="ORF">MVES_001212</name>
</gene>
<feature type="transmembrane region" description="Helical" evidence="1">
    <location>
        <begin position="43"/>
        <end position="63"/>
    </location>
</feature>
<dbReference type="AlphaFoldDB" id="A0A2N1JF39"/>
<sequence>MSQQGSYLNAKSGFLQAPRGAAGQPSSWFQRFWAKEILDPAKLIGNATMVWGVSFFALGILFFRKAGFVLVPAF</sequence>
<proteinExistence type="predicted"/>
<name>A0A2N1JF39_9BASI</name>
<accession>A0A2N1JF39</accession>
<keyword evidence="1" id="KW-0472">Membrane</keyword>
<dbReference type="Proteomes" id="UP000232875">
    <property type="component" value="Unassembled WGS sequence"/>
</dbReference>
<evidence type="ECO:0000313" key="2">
    <source>
        <dbReference type="EMBL" id="PKI85150.1"/>
    </source>
</evidence>
<keyword evidence="1" id="KW-1133">Transmembrane helix</keyword>